<evidence type="ECO:0000313" key="6">
    <source>
        <dbReference type="Proteomes" id="UP000003706"/>
    </source>
</evidence>
<dbReference type="FunFam" id="3.40.50.300:FF:000134">
    <property type="entry name" value="Iron-enterobactin ABC transporter ATP-binding protein"/>
    <property type="match status" value="1"/>
</dbReference>
<dbReference type="RefSeq" id="WP_007043728.1">
    <property type="nucleotide sequence ID" value="NZ_AGJL01000004.1"/>
</dbReference>
<dbReference type="Gene3D" id="3.40.50.300">
    <property type="entry name" value="P-loop containing nucleotide triphosphate hydrolases"/>
    <property type="match status" value="1"/>
</dbReference>
<evidence type="ECO:0000256" key="2">
    <source>
        <dbReference type="ARBA" id="ARBA00022741"/>
    </source>
</evidence>
<dbReference type="SMART" id="SM00382">
    <property type="entry name" value="AAA"/>
    <property type="match status" value="1"/>
</dbReference>
<dbReference type="EMBL" id="AGJL01000004">
    <property type="protein sequence ID" value="EHP89092.1"/>
    <property type="molecule type" value="Genomic_DNA"/>
</dbReference>
<evidence type="ECO:0000313" key="5">
    <source>
        <dbReference type="EMBL" id="EHP89092.1"/>
    </source>
</evidence>
<protein>
    <submittedName>
        <fullName evidence="5">ABC transporter related protein</fullName>
    </submittedName>
</protein>
<dbReference type="InterPro" id="IPR003439">
    <property type="entry name" value="ABC_transporter-like_ATP-bd"/>
</dbReference>
<accession>H1KWV9</accession>
<dbReference type="AlphaFoldDB" id="H1KWV9"/>
<organism evidence="5 6">
    <name type="scientific">Methanotorris formicicus Mc-S-70</name>
    <dbReference type="NCBI Taxonomy" id="647171"/>
    <lineage>
        <taxon>Archaea</taxon>
        <taxon>Methanobacteriati</taxon>
        <taxon>Methanobacteriota</taxon>
        <taxon>Methanomada group</taxon>
        <taxon>Methanococci</taxon>
        <taxon>Methanococcales</taxon>
        <taxon>Methanocaldococcaceae</taxon>
        <taxon>Methanotorris</taxon>
    </lineage>
</organism>
<reference evidence="5 6" key="1">
    <citation type="submission" date="2011-09" db="EMBL/GenBank/DDBJ databases">
        <title>The draft genome of Methanotorris formicicus Mc-S-70.</title>
        <authorList>
            <consortium name="US DOE Joint Genome Institute (JGI-PGF)"/>
            <person name="Lucas S."/>
            <person name="Han J."/>
            <person name="Lapidus A."/>
            <person name="Cheng J.-F."/>
            <person name="Goodwin L."/>
            <person name="Pitluck S."/>
            <person name="Peters L."/>
            <person name="Land M.L."/>
            <person name="Hauser L."/>
            <person name="Sieprawska-Lupa M."/>
            <person name="Takai K."/>
            <person name="Miyazaki J."/>
            <person name="Whitman W."/>
            <person name="Woyke T.J."/>
        </authorList>
    </citation>
    <scope>NUCLEOTIDE SEQUENCE [LARGE SCALE GENOMIC DNA]</scope>
    <source>
        <strain evidence="5 6">Mc-S-70</strain>
    </source>
</reference>
<dbReference type="GO" id="GO:0016887">
    <property type="term" value="F:ATP hydrolysis activity"/>
    <property type="evidence" value="ECO:0007669"/>
    <property type="project" value="InterPro"/>
</dbReference>
<evidence type="ECO:0000256" key="1">
    <source>
        <dbReference type="ARBA" id="ARBA00022448"/>
    </source>
</evidence>
<dbReference type="InterPro" id="IPR017871">
    <property type="entry name" value="ABC_transporter-like_CS"/>
</dbReference>
<dbReference type="GO" id="GO:0005524">
    <property type="term" value="F:ATP binding"/>
    <property type="evidence" value="ECO:0007669"/>
    <property type="project" value="UniProtKB-KW"/>
</dbReference>
<dbReference type="PANTHER" id="PTHR42734:SF19">
    <property type="entry name" value="IRON COMPOUNDS ABC TRANSPORTER, ATP-BINDING PROTEIN"/>
    <property type="match status" value="1"/>
</dbReference>
<dbReference type="STRING" id="647171.MetfoDRAFT_0282"/>
<keyword evidence="1" id="KW-0813">Transport</keyword>
<dbReference type="PROSITE" id="PS00211">
    <property type="entry name" value="ABC_TRANSPORTER_1"/>
    <property type="match status" value="1"/>
</dbReference>
<keyword evidence="2" id="KW-0547">Nucleotide-binding</keyword>
<dbReference type="SUPFAM" id="SSF52540">
    <property type="entry name" value="P-loop containing nucleoside triphosphate hydrolases"/>
    <property type="match status" value="1"/>
</dbReference>
<dbReference type="Pfam" id="PF00005">
    <property type="entry name" value="ABC_tran"/>
    <property type="match status" value="1"/>
</dbReference>
<dbReference type="OrthoDB" id="24644at2157"/>
<dbReference type="PROSITE" id="PS50893">
    <property type="entry name" value="ABC_TRANSPORTER_2"/>
    <property type="match status" value="1"/>
</dbReference>
<dbReference type="InterPro" id="IPR027417">
    <property type="entry name" value="P-loop_NTPase"/>
</dbReference>
<keyword evidence="6" id="KW-1185">Reference proteome</keyword>
<comment type="caution">
    <text evidence="5">The sequence shown here is derived from an EMBL/GenBank/DDBJ whole genome shotgun (WGS) entry which is preliminary data.</text>
</comment>
<dbReference type="PANTHER" id="PTHR42734">
    <property type="entry name" value="METAL TRANSPORT SYSTEM ATP-BINDING PROTEIN TM_0124-RELATED"/>
    <property type="match status" value="1"/>
</dbReference>
<sequence>MLKVENLNFEYSKSIEILKDITFSLKKGEICTLLGPNGSGKSTLLKCIDKLLRPKRGVIIVENENIDNLTEKELAKKISFLPQEHNSPFPYTVLDIVLMGRAPYIGMLSKPSKKDVKIAKRCIEIIGIGELMYKPYTQLSGGQKKLVLIARALAQEPKILLLDEPTNHLDFKNQYMVLSKMREIVKNNKLSSIITLHDPNLASIFSDKIVMLKRGKIIGFGDVNEVMTLENLRKLYDMDIEMPRINYNRKIILPKLENLVV</sequence>
<feature type="domain" description="ABC transporter" evidence="4">
    <location>
        <begin position="2"/>
        <end position="239"/>
    </location>
</feature>
<keyword evidence="3" id="KW-0067">ATP-binding</keyword>
<evidence type="ECO:0000259" key="4">
    <source>
        <dbReference type="PROSITE" id="PS50893"/>
    </source>
</evidence>
<dbReference type="CDD" id="cd03214">
    <property type="entry name" value="ABC_Iron-Siderophores_B12_Hemin"/>
    <property type="match status" value="1"/>
</dbReference>
<gene>
    <name evidence="5" type="ORF">MetfoDRAFT_0282</name>
</gene>
<proteinExistence type="predicted"/>
<dbReference type="InterPro" id="IPR003593">
    <property type="entry name" value="AAA+_ATPase"/>
</dbReference>
<dbReference type="InterPro" id="IPR050153">
    <property type="entry name" value="Metal_Ion_Import_ABC"/>
</dbReference>
<name>H1KWV9_9EURY</name>
<dbReference type="Proteomes" id="UP000003706">
    <property type="component" value="Unassembled WGS sequence"/>
</dbReference>
<evidence type="ECO:0000256" key="3">
    <source>
        <dbReference type="ARBA" id="ARBA00022840"/>
    </source>
</evidence>